<dbReference type="PANTHER" id="PTHR31677">
    <property type="entry name" value="AP2 DOMAIN CLASS TRANSCRIPTION FACTOR"/>
    <property type="match status" value="1"/>
</dbReference>
<keyword evidence="2" id="KW-0805">Transcription regulation</keyword>
<keyword evidence="9" id="KW-1185">Reference proteome</keyword>
<feature type="domain" description="AP2/ERF" evidence="7">
    <location>
        <begin position="64"/>
        <end position="121"/>
    </location>
</feature>
<accession>A0A200RD15</accession>
<feature type="compositionally biased region" description="Basic and acidic residues" evidence="6">
    <location>
        <begin position="400"/>
        <end position="410"/>
    </location>
</feature>
<evidence type="ECO:0000256" key="2">
    <source>
        <dbReference type="ARBA" id="ARBA00023015"/>
    </source>
</evidence>
<dbReference type="SMART" id="SM00380">
    <property type="entry name" value="AP2"/>
    <property type="match status" value="1"/>
</dbReference>
<dbReference type="PANTHER" id="PTHR31677:SF146">
    <property type="entry name" value="ETHYLENE-RESPONSIVE TRANSCRIPTION FACTOR ESR2"/>
    <property type="match status" value="1"/>
</dbReference>
<dbReference type="SUPFAM" id="SSF54171">
    <property type="entry name" value="DNA-binding domain"/>
    <property type="match status" value="1"/>
</dbReference>
<evidence type="ECO:0000256" key="3">
    <source>
        <dbReference type="ARBA" id="ARBA00023125"/>
    </source>
</evidence>
<dbReference type="Proteomes" id="UP000195402">
    <property type="component" value="Unassembled WGS sequence"/>
</dbReference>
<feature type="region of interest" description="Disordered" evidence="6">
    <location>
        <begin position="166"/>
        <end position="200"/>
    </location>
</feature>
<dbReference type="EMBL" id="MVGT01000078">
    <property type="protein sequence ID" value="OVA20600.1"/>
    <property type="molecule type" value="Genomic_DNA"/>
</dbReference>
<evidence type="ECO:0000313" key="8">
    <source>
        <dbReference type="EMBL" id="OVA20600.1"/>
    </source>
</evidence>
<dbReference type="InParanoid" id="A0A200RD15"/>
<dbReference type="GO" id="GO:0003677">
    <property type="term" value="F:DNA binding"/>
    <property type="evidence" value="ECO:0007669"/>
    <property type="project" value="UniProtKB-KW"/>
</dbReference>
<comment type="subcellular location">
    <subcellularLocation>
        <location evidence="1">Nucleus</location>
    </subcellularLocation>
</comment>
<dbReference type="AlphaFoldDB" id="A0A200RD15"/>
<evidence type="ECO:0000313" key="9">
    <source>
        <dbReference type="Proteomes" id="UP000195402"/>
    </source>
</evidence>
<dbReference type="FunCoup" id="A0A200RD15">
    <property type="interactions" value="12"/>
</dbReference>
<dbReference type="OrthoDB" id="1902708at2759"/>
<evidence type="ECO:0000256" key="4">
    <source>
        <dbReference type="ARBA" id="ARBA00023163"/>
    </source>
</evidence>
<dbReference type="InterPro" id="IPR001471">
    <property type="entry name" value="AP2/ERF_dom"/>
</dbReference>
<evidence type="ECO:0000256" key="6">
    <source>
        <dbReference type="SAM" id="MobiDB-lite"/>
    </source>
</evidence>
<keyword evidence="4" id="KW-0804">Transcription</keyword>
<evidence type="ECO:0000259" key="7">
    <source>
        <dbReference type="PROSITE" id="PS51032"/>
    </source>
</evidence>
<dbReference type="PRINTS" id="PR00367">
    <property type="entry name" value="ETHRSPELEMNT"/>
</dbReference>
<keyword evidence="3" id="KW-0238">DNA-binding</keyword>
<protein>
    <submittedName>
        <fullName evidence="8">AP2/ERF domain</fullName>
    </submittedName>
</protein>
<proteinExistence type="predicted"/>
<dbReference type="PROSITE" id="PS51032">
    <property type="entry name" value="AP2_ERF"/>
    <property type="match status" value="1"/>
</dbReference>
<dbReference type="CDD" id="cd00018">
    <property type="entry name" value="AP2"/>
    <property type="match status" value="1"/>
</dbReference>
<dbReference type="Pfam" id="PF00847">
    <property type="entry name" value="AP2"/>
    <property type="match status" value="1"/>
</dbReference>
<reference evidence="8 9" key="1">
    <citation type="journal article" date="2017" name="Mol. Plant">
        <title>The Genome of Medicinal Plant Macleaya cordata Provides New Insights into Benzylisoquinoline Alkaloids Metabolism.</title>
        <authorList>
            <person name="Liu X."/>
            <person name="Liu Y."/>
            <person name="Huang P."/>
            <person name="Ma Y."/>
            <person name="Qing Z."/>
            <person name="Tang Q."/>
            <person name="Cao H."/>
            <person name="Cheng P."/>
            <person name="Zheng Y."/>
            <person name="Yuan Z."/>
            <person name="Zhou Y."/>
            <person name="Liu J."/>
            <person name="Tang Z."/>
            <person name="Zhuo Y."/>
            <person name="Zhang Y."/>
            <person name="Yu L."/>
            <person name="Huang J."/>
            <person name="Yang P."/>
            <person name="Peng Q."/>
            <person name="Zhang J."/>
            <person name="Jiang W."/>
            <person name="Zhang Z."/>
            <person name="Lin K."/>
            <person name="Ro D.K."/>
            <person name="Chen X."/>
            <person name="Xiong X."/>
            <person name="Shang Y."/>
            <person name="Huang S."/>
            <person name="Zeng J."/>
        </authorList>
    </citation>
    <scope>NUCLEOTIDE SEQUENCE [LARGE SCALE GENOMIC DNA]</scope>
    <source>
        <strain evidence="9">cv. BLH2017</strain>
        <tissue evidence="8">Root</tissue>
    </source>
</reference>
<dbReference type="Gene3D" id="3.30.730.10">
    <property type="entry name" value="AP2/ERF domain"/>
    <property type="match status" value="1"/>
</dbReference>
<keyword evidence="5" id="KW-0539">Nucleus</keyword>
<organism evidence="8 9">
    <name type="scientific">Macleaya cordata</name>
    <name type="common">Five-seeded plume-poppy</name>
    <name type="synonym">Bocconia cordata</name>
    <dbReference type="NCBI Taxonomy" id="56857"/>
    <lineage>
        <taxon>Eukaryota</taxon>
        <taxon>Viridiplantae</taxon>
        <taxon>Streptophyta</taxon>
        <taxon>Embryophyta</taxon>
        <taxon>Tracheophyta</taxon>
        <taxon>Spermatophyta</taxon>
        <taxon>Magnoliopsida</taxon>
        <taxon>Ranunculales</taxon>
        <taxon>Papaveraceae</taxon>
        <taxon>Papaveroideae</taxon>
        <taxon>Macleaya</taxon>
    </lineage>
</organism>
<evidence type="ECO:0000256" key="5">
    <source>
        <dbReference type="ARBA" id="ARBA00023242"/>
    </source>
</evidence>
<gene>
    <name evidence="8" type="ORF">BVC80_1065g158</name>
</gene>
<dbReference type="InterPro" id="IPR036955">
    <property type="entry name" value="AP2/ERF_dom_sf"/>
</dbReference>
<dbReference type="OMA" id="WPPFANS"/>
<dbReference type="GO" id="GO:0005634">
    <property type="term" value="C:nucleus"/>
    <property type="evidence" value="ECO:0007669"/>
    <property type="project" value="UniProtKB-SubCell"/>
</dbReference>
<comment type="caution">
    <text evidence="8">The sequence shown here is derived from an EMBL/GenBank/DDBJ whole genome shotgun (WGS) entry which is preliminary data.</text>
</comment>
<name>A0A200RD15_MACCD</name>
<dbReference type="InterPro" id="IPR016177">
    <property type="entry name" value="DNA-bd_dom_sf"/>
</dbReference>
<dbReference type="GO" id="GO:0003700">
    <property type="term" value="F:DNA-binding transcription factor activity"/>
    <property type="evidence" value="ECO:0007669"/>
    <property type="project" value="InterPro"/>
</dbReference>
<evidence type="ECO:0000256" key="1">
    <source>
        <dbReference type="ARBA" id="ARBA00004123"/>
    </source>
</evidence>
<dbReference type="STRING" id="56857.A0A200RD15"/>
<feature type="compositionally biased region" description="Low complexity" evidence="6">
    <location>
        <begin position="327"/>
        <end position="344"/>
    </location>
</feature>
<feature type="region of interest" description="Disordered" evidence="6">
    <location>
        <begin position="327"/>
        <end position="356"/>
    </location>
</feature>
<dbReference type="FunFam" id="3.30.730.10:FF:000001">
    <property type="entry name" value="Ethylene-responsive transcription factor 2"/>
    <property type="match status" value="1"/>
</dbReference>
<sequence>MEEAMRRLNSLTYTPETDTKEIATDTQRRCNNKRTLKDGSSTAGAAGSAAAAAAAAVACGGSLRYRGVRRRPWGRYAAEIRDPQTKERRWLGTFDTAEEAACAYDCAARAMRGSKARTNFVYPSSPPHHHHTSADHLIPPFNFPKLSPPSIRDLHGHHPYPSFSADWTTASTNKPHHRVDDFSSSSSTKPRERNSPRSIRFLRDLLGSSSSSTETHEPAAIPNYLSNTSSYSTSSLSNPNFNSVSGTGAVIGDFGSSGHVSDGFYSRKPISSSSSSFMSLPIMDHHQSYSLPPTEPSSPMITEMDFFQSESSDSGLLQEIIHGYFPKPSSSSTTASRFSSPPLKSSKHSHEEMYVPPENEISSYAAYSSMEDDMVRGGIDNDHFSLYLDYHHHHHHHHNHDQGHHPDQKFEVSSSSTTGTGSFSQPSAFVNDVVPSNFPVVPDAMFESIIQYPELIDIFAAKLQNSKAF</sequence>
<feature type="region of interest" description="Disordered" evidence="6">
    <location>
        <begin position="395"/>
        <end position="421"/>
    </location>
</feature>